<evidence type="ECO:0000313" key="2">
    <source>
        <dbReference type="EMBL" id="AUX27416.1"/>
    </source>
</evidence>
<gene>
    <name evidence="2" type="ORF">SOCEGT47_080050</name>
</gene>
<feature type="transmembrane region" description="Helical" evidence="1">
    <location>
        <begin position="28"/>
        <end position="50"/>
    </location>
</feature>
<dbReference type="AlphaFoldDB" id="A0A4P2QDH1"/>
<dbReference type="RefSeq" id="WP_207213739.1">
    <property type="nucleotide sequence ID" value="NZ_CP012670.1"/>
</dbReference>
<dbReference type="Proteomes" id="UP000295781">
    <property type="component" value="Chromosome"/>
</dbReference>
<keyword evidence="1" id="KW-0812">Transmembrane</keyword>
<feature type="transmembrane region" description="Helical" evidence="1">
    <location>
        <begin position="235"/>
        <end position="255"/>
    </location>
</feature>
<organism evidence="2 3">
    <name type="scientific">Sorangium cellulosum</name>
    <name type="common">Polyangium cellulosum</name>
    <dbReference type="NCBI Taxonomy" id="56"/>
    <lineage>
        <taxon>Bacteria</taxon>
        <taxon>Pseudomonadati</taxon>
        <taxon>Myxococcota</taxon>
        <taxon>Polyangia</taxon>
        <taxon>Polyangiales</taxon>
        <taxon>Polyangiaceae</taxon>
        <taxon>Sorangium</taxon>
    </lineage>
</organism>
<proteinExistence type="predicted"/>
<reference evidence="2 3" key="1">
    <citation type="submission" date="2015-09" db="EMBL/GenBank/DDBJ databases">
        <title>Sorangium comparison.</title>
        <authorList>
            <person name="Zaburannyi N."/>
            <person name="Bunk B."/>
            <person name="Overmann J."/>
            <person name="Mueller R."/>
        </authorList>
    </citation>
    <scope>NUCLEOTIDE SEQUENCE [LARGE SCALE GENOMIC DNA]</scope>
    <source>
        <strain evidence="2 3">So ceGT47</strain>
    </source>
</reference>
<dbReference type="EMBL" id="CP012670">
    <property type="protein sequence ID" value="AUX27416.1"/>
    <property type="molecule type" value="Genomic_DNA"/>
</dbReference>
<protein>
    <submittedName>
        <fullName evidence="2">Uncharacterized protein</fullName>
    </submittedName>
</protein>
<feature type="transmembrane region" description="Helical" evidence="1">
    <location>
        <begin position="57"/>
        <end position="78"/>
    </location>
</feature>
<evidence type="ECO:0000313" key="3">
    <source>
        <dbReference type="Proteomes" id="UP000295781"/>
    </source>
</evidence>
<name>A0A4P2QDH1_SORCE</name>
<keyword evidence="1" id="KW-1133">Transmembrane helix</keyword>
<evidence type="ECO:0000256" key="1">
    <source>
        <dbReference type="SAM" id="Phobius"/>
    </source>
</evidence>
<keyword evidence="1" id="KW-0472">Membrane</keyword>
<sequence length="374" mass="38938">MHPGTPWPAPRGDTPRRFEAVSSPSKGFGVSAILVSLALFAGLAGLAAVLPPRAMKAVVPVGFIVVIAIYGFLVAPTLRGKKAVLDVDRDRLLVDEGRGGVFALPGASLGLWRMPGTGVTLGTVLHLAGGKRPLRIGGRDHRPGAAHRLAAPPVESVDVALPAGAFEALLASVPSLATVPGHAAHGPLRVSLMPNPSSLRGGLSAMAPWLLTMALVGVVSVALGALGVLDSAAGRWVAMPLTLLIIVAGLVTTVVRSSRPRPALELELDPRELRLHDPKTGRLLAAAPLGAVSGTRGFSLFRMRSGTFTFAALVLRVPGHGDVTLGVHDTRFAWADAVPRLPAPRYVVGPPDWNAVVECFGLQRLLVVHDDHAV</sequence>
<feature type="transmembrane region" description="Helical" evidence="1">
    <location>
        <begin position="209"/>
        <end position="229"/>
    </location>
</feature>
<accession>A0A4P2QDH1</accession>